<dbReference type="SUPFAM" id="SSF81606">
    <property type="entry name" value="PP2C-like"/>
    <property type="match status" value="1"/>
</dbReference>
<dbReference type="RefSeq" id="WP_144857802.1">
    <property type="nucleotide sequence ID" value="NZ_BAAAYT010000002.1"/>
</dbReference>
<feature type="transmembrane region" description="Helical" evidence="2">
    <location>
        <begin position="97"/>
        <end position="116"/>
    </location>
</feature>
<feature type="domain" description="PPM-type phosphatase" evidence="3">
    <location>
        <begin position="148"/>
        <end position="363"/>
    </location>
</feature>
<dbReference type="EMBL" id="VIUW01000004">
    <property type="protein sequence ID" value="TWD13734.1"/>
    <property type="molecule type" value="Genomic_DNA"/>
</dbReference>
<dbReference type="Gene3D" id="3.60.40.10">
    <property type="entry name" value="PPM-type phosphatase domain"/>
    <property type="match status" value="1"/>
</dbReference>
<reference evidence="4 5" key="1">
    <citation type="submission" date="2019-06" db="EMBL/GenBank/DDBJ databases">
        <title>Sequencing the genomes of 1000 actinobacteria strains.</title>
        <authorList>
            <person name="Klenk H.-P."/>
        </authorList>
    </citation>
    <scope>NUCLEOTIDE SEQUENCE [LARGE SCALE GENOMIC DNA]</scope>
    <source>
        <strain evidence="4 5">DSM 18935</strain>
    </source>
</reference>
<evidence type="ECO:0000313" key="5">
    <source>
        <dbReference type="Proteomes" id="UP000315628"/>
    </source>
</evidence>
<dbReference type="AlphaFoldDB" id="A0A560W7X9"/>
<feature type="transmembrane region" description="Helical" evidence="2">
    <location>
        <begin position="30"/>
        <end position="49"/>
    </location>
</feature>
<sequence length="364" mass="37995">MAVTSHPGRPLAPVVLDSVLRAVSSVSTGVHLSILGLYCAAFVVLHPLYPIAVPTAYFIPALLVAGFVLPFRALLQLCAAITVLMIGTVVLGPAQPYVVGPIAVAVTMGVVLLAGASRARHGVGAFVGDQMLVELRDRLFDTGAIPPLPEGWYAERAFASAYGEPFSGDFDVAVLQDDDSRLEIVLVDVAGQGQKVATRSLALSGALSGLVGQTDPGRVLAAANAYLGRAGWEDGFATAVHLDVDLASGRFSLGHAGHPPAVRFDAQAGRWVTVTAALGPALGLLPDPAYPRIEGVLRRGDALLVYTDGVVESPTADVADGIDWMLSRAEESMEHGLRGLTTQLVKQGRAGDGDDRGAILIRRD</sequence>
<keyword evidence="2" id="KW-0812">Transmembrane</keyword>
<keyword evidence="1" id="KW-0378">Hydrolase</keyword>
<keyword evidence="2" id="KW-0472">Membrane</keyword>
<accession>A0A560W7X9</accession>
<evidence type="ECO:0000256" key="1">
    <source>
        <dbReference type="ARBA" id="ARBA00022801"/>
    </source>
</evidence>
<dbReference type="PANTHER" id="PTHR43156">
    <property type="entry name" value="STAGE II SPORULATION PROTEIN E-RELATED"/>
    <property type="match status" value="1"/>
</dbReference>
<organism evidence="4 5">
    <name type="scientific">Marihabitans asiaticum</name>
    <dbReference type="NCBI Taxonomy" id="415218"/>
    <lineage>
        <taxon>Bacteria</taxon>
        <taxon>Bacillati</taxon>
        <taxon>Actinomycetota</taxon>
        <taxon>Actinomycetes</taxon>
        <taxon>Micrococcales</taxon>
        <taxon>Intrasporangiaceae</taxon>
        <taxon>Marihabitans</taxon>
    </lineage>
</organism>
<dbReference type="GO" id="GO:0016791">
    <property type="term" value="F:phosphatase activity"/>
    <property type="evidence" value="ECO:0007669"/>
    <property type="project" value="TreeGrafter"/>
</dbReference>
<keyword evidence="5" id="KW-1185">Reference proteome</keyword>
<protein>
    <submittedName>
        <fullName evidence="4">Stage II sporulation protein E</fullName>
    </submittedName>
</protein>
<evidence type="ECO:0000256" key="2">
    <source>
        <dbReference type="SAM" id="Phobius"/>
    </source>
</evidence>
<evidence type="ECO:0000259" key="3">
    <source>
        <dbReference type="SMART" id="SM00331"/>
    </source>
</evidence>
<feature type="transmembrane region" description="Helical" evidence="2">
    <location>
        <begin position="61"/>
        <end position="91"/>
    </location>
</feature>
<dbReference type="OrthoDB" id="4935951at2"/>
<dbReference type="InterPro" id="IPR052016">
    <property type="entry name" value="Bact_Sigma-Reg"/>
</dbReference>
<proteinExistence type="predicted"/>
<dbReference type="SMART" id="SM00331">
    <property type="entry name" value="PP2C_SIG"/>
    <property type="match status" value="1"/>
</dbReference>
<name>A0A560W7X9_9MICO</name>
<dbReference type="InterPro" id="IPR001932">
    <property type="entry name" value="PPM-type_phosphatase-like_dom"/>
</dbReference>
<dbReference type="InterPro" id="IPR036457">
    <property type="entry name" value="PPM-type-like_dom_sf"/>
</dbReference>
<keyword evidence="2" id="KW-1133">Transmembrane helix</keyword>
<gene>
    <name evidence="4" type="ORF">FB557_2367</name>
</gene>
<dbReference type="PANTHER" id="PTHR43156:SF2">
    <property type="entry name" value="STAGE II SPORULATION PROTEIN E"/>
    <property type="match status" value="1"/>
</dbReference>
<dbReference type="Proteomes" id="UP000315628">
    <property type="component" value="Unassembled WGS sequence"/>
</dbReference>
<comment type="caution">
    <text evidence="4">The sequence shown here is derived from an EMBL/GenBank/DDBJ whole genome shotgun (WGS) entry which is preliminary data.</text>
</comment>
<evidence type="ECO:0000313" key="4">
    <source>
        <dbReference type="EMBL" id="TWD13734.1"/>
    </source>
</evidence>
<dbReference type="Pfam" id="PF07228">
    <property type="entry name" value="SpoIIE"/>
    <property type="match status" value="1"/>
</dbReference>